<evidence type="ECO:0000313" key="2">
    <source>
        <dbReference type="Proteomes" id="UP000887013"/>
    </source>
</evidence>
<organism evidence="1 2">
    <name type="scientific">Nephila pilipes</name>
    <name type="common">Giant wood spider</name>
    <name type="synonym">Nephila maculata</name>
    <dbReference type="NCBI Taxonomy" id="299642"/>
    <lineage>
        <taxon>Eukaryota</taxon>
        <taxon>Metazoa</taxon>
        <taxon>Ecdysozoa</taxon>
        <taxon>Arthropoda</taxon>
        <taxon>Chelicerata</taxon>
        <taxon>Arachnida</taxon>
        <taxon>Araneae</taxon>
        <taxon>Araneomorphae</taxon>
        <taxon>Entelegynae</taxon>
        <taxon>Araneoidea</taxon>
        <taxon>Nephilidae</taxon>
        <taxon>Nephila</taxon>
    </lineage>
</organism>
<accession>A0A8X6U2P3</accession>
<evidence type="ECO:0000313" key="1">
    <source>
        <dbReference type="EMBL" id="GFT68956.1"/>
    </source>
</evidence>
<keyword evidence="2" id="KW-1185">Reference proteome</keyword>
<sequence length="139" mass="15218">MSPYEDASLPLGEVGLAARSMPQPPSRKGGVLLYYFGIFKRFDALWLLVAPDVEIRLRIGPRPLSRPIWLSDGVLGCSSTKGGVSVVGWTNHWRWMIAGALRYTGGASGGPTWERMEGLSPLQTSVPAERLQKDGSYLE</sequence>
<gene>
    <name evidence="1" type="ORF">NPIL_677501</name>
</gene>
<name>A0A8X6U2P3_NEPPI</name>
<reference evidence="1" key="1">
    <citation type="submission" date="2020-08" db="EMBL/GenBank/DDBJ databases">
        <title>Multicomponent nature underlies the extraordinary mechanical properties of spider dragline silk.</title>
        <authorList>
            <person name="Kono N."/>
            <person name="Nakamura H."/>
            <person name="Mori M."/>
            <person name="Yoshida Y."/>
            <person name="Ohtoshi R."/>
            <person name="Malay A.D."/>
            <person name="Moran D.A.P."/>
            <person name="Tomita M."/>
            <person name="Numata K."/>
            <person name="Arakawa K."/>
        </authorList>
    </citation>
    <scope>NUCLEOTIDE SEQUENCE</scope>
</reference>
<protein>
    <submittedName>
        <fullName evidence="1">Uncharacterized protein</fullName>
    </submittedName>
</protein>
<comment type="caution">
    <text evidence="1">The sequence shown here is derived from an EMBL/GenBank/DDBJ whole genome shotgun (WGS) entry which is preliminary data.</text>
</comment>
<dbReference type="EMBL" id="BMAW01116069">
    <property type="protein sequence ID" value="GFT68956.1"/>
    <property type="molecule type" value="Genomic_DNA"/>
</dbReference>
<proteinExistence type="predicted"/>
<dbReference type="AlphaFoldDB" id="A0A8X6U2P3"/>
<dbReference type="Proteomes" id="UP000887013">
    <property type="component" value="Unassembled WGS sequence"/>
</dbReference>